<comment type="caution">
    <text evidence="2">The sequence shown here is derived from an EMBL/GenBank/DDBJ whole genome shotgun (WGS) entry which is preliminary data.</text>
</comment>
<protein>
    <submittedName>
        <fullName evidence="2">Uncharacterized protein</fullName>
    </submittedName>
</protein>
<feature type="transmembrane region" description="Helical" evidence="1">
    <location>
        <begin position="78"/>
        <end position="96"/>
    </location>
</feature>
<keyword evidence="1" id="KW-1133">Transmembrane helix</keyword>
<evidence type="ECO:0000313" key="3">
    <source>
        <dbReference type="Proteomes" id="UP000230363"/>
    </source>
</evidence>
<name>A0A2M7Q7X4_9BACT</name>
<evidence type="ECO:0000313" key="2">
    <source>
        <dbReference type="EMBL" id="PIY59518.1"/>
    </source>
</evidence>
<dbReference type="PANTHER" id="PTHR31272:SF9">
    <property type="entry name" value="BLL1027 PROTEIN"/>
    <property type="match status" value="1"/>
</dbReference>
<reference evidence="3" key="1">
    <citation type="submission" date="2017-09" db="EMBL/GenBank/DDBJ databases">
        <title>Depth-based differentiation of microbial function through sediment-hosted aquifers and enrichment of novel symbionts in the deep terrestrial subsurface.</title>
        <authorList>
            <person name="Probst A.J."/>
            <person name="Ladd B."/>
            <person name="Jarett J.K."/>
            <person name="Geller-Mcgrath D.E."/>
            <person name="Sieber C.M.K."/>
            <person name="Emerson J.B."/>
            <person name="Anantharaman K."/>
            <person name="Thomas B.C."/>
            <person name="Malmstrom R."/>
            <person name="Stieglmeier M."/>
            <person name="Klingl A."/>
            <person name="Woyke T."/>
            <person name="Ryan C.M."/>
            <person name="Banfield J.F."/>
        </authorList>
    </citation>
    <scope>NUCLEOTIDE SEQUENCE [LARGE SCALE GENOMIC DNA]</scope>
</reference>
<feature type="transmembrane region" description="Helical" evidence="1">
    <location>
        <begin position="125"/>
        <end position="151"/>
    </location>
</feature>
<feature type="transmembrane region" description="Helical" evidence="1">
    <location>
        <begin position="14"/>
        <end position="33"/>
    </location>
</feature>
<feature type="transmembrane region" description="Helical" evidence="1">
    <location>
        <begin position="163"/>
        <end position="182"/>
    </location>
</feature>
<evidence type="ECO:0000256" key="1">
    <source>
        <dbReference type="SAM" id="Phobius"/>
    </source>
</evidence>
<sequence length="220" mass="24361">MLLPIITTAALVDSVNPCAFSVLILTIAFLFTLGRDRLNIFKIGLLYILGIFIVYILIGLGILQTLQIFNIPNFMRKVGASLLIIWGVIELLGAIFQNFPIKLKIPQGSHQTMAKLMEKGSAPTAFLLGGFVGLCEFPCTGGPYLLVLGLLHDQATFWKGLGYLVYYNLVFILPLIIILLIANNKTLLDKTQKWKSENVKGMRYVSSLAMIILGIVIFLL</sequence>
<dbReference type="AlphaFoldDB" id="A0A2M7Q7X4"/>
<dbReference type="PANTHER" id="PTHR31272">
    <property type="entry name" value="CYTOCHROME C-TYPE BIOGENESIS PROTEIN HI_1454-RELATED"/>
    <property type="match status" value="1"/>
</dbReference>
<organism evidence="2 3">
    <name type="scientific">Candidatus Wolfebacteria bacterium CG_4_10_14_0_8_um_filter_37_11</name>
    <dbReference type="NCBI Taxonomy" id="1975062"/>
    <lineage>
        <taxon>Bacteria</taxon>
        <taxon>Candidatus Wolfeibacteriota</taxon>
    </lineage>
</organism>
<dbReference type="InterPro" id="IPR051790">
    <property type="entry name" value="Cytochrome_c-biogenesis_DsbD"/>
</dbReference>
<accession>A0A2M7Q7X4</accession>
<keyword evidence="1" id="KW-0812">Transmembrane</keyword>
<gene>
    <name evidence="2" type="ORF">COY96_01390</name>
</gene>
<dbReference type="EMBL" id="PFKZ01000054">
    <property type="protein sequence ID" value="PIY59518.1"/>
    <property type="molecule type" value="Genomic_DNA"/>
</dbReference>
<proteinExistence type="predicted"/>
<feature type="transmembrane region" description="Helical" evidence="1">
    <location>
        <begin position="45"/>
        <end position="66"/>
    </location>
</feature>
<keyword evidence="1" id="KW-0472">Membrane</keyword>
<dbReference type="Proteomes" id="UP000230363">
    <property type="component" value="Unassembled WGS sequence"/>
</dbReference>
<feature type="transmembrane region" description="Helical" evidence="1">
    <location>
        <begin position="202"/>
        <end position="219"/>
    </location>
</feature>